<dbReference type="PRINTS" id="PR00081">
    <property type="entry name" value="GDHRDH"/>
</dbReference>
<dbReference type="Pfam" id="PF13561">
    <property type="entry name" value="adh_short_C2"/>
    <property type="match status" value="1"/>
</dbReference>
<dbReference type="PANTHER" id="PTHR43639">
    <property type="entry name" value="OXIDOREDUCTASE, SHORT-CHAIN DEHYDROGENASE/REDUCTASE FAMILY (AFU_ORTHOLOGUE AFUA_5G02870)"/>
    <property type="match status" value="1"/>
</dbReference>
<dbReference type="FunFam" id="3.40.50.720:FF:000084">
    <property type="entry name" value="Short-chain dehydrogenase reductase"/>
    <property type="match status" value="1"/>
</dbReference>
<keyword evidence="4" id="KW-1185">Reference proteome</keyword>
<name>A0A090DX58_MESPL</name>
<comment type="similarity">
    <text evidence="1">Belongs to the short-chain dehydrogenases/reductases (SDR) family.</text>
</comment>
<evidence type="ECO:0000313" key="4">
    <source>
        <dbReference type="Proteomes" id="UP000045285"/>
    </source>
</evidence>
<sequence>MKVLAGRKVLLTGGLGSLGRAQAVTLARAGARVMVLDRPDAEDAVEIVAGLAGQASGDIGFVGCDLNRLAEAEAAVAALAAREGGIDILINNAALIINRPFEEFSLAEYEDQIRVNSSAAFALARACAPGMKAKGYGKIVNFCSITLNGRWDGYVPYVASKGAMLGLTKSLARELGPHGVRVNAVSPGAVVSEAEERVFGDRLKEYNDWILANQSLKKRIEPDNVADLVLFLVSPASDMISGQNIAVDGGW</sequence>
<reference evidence="4" key="1">
    <citation type="submission" date="2014-08" db="EMBL/GenBank/DDBJ databases">
        <authorList>
            <person name="Moulin L."/>
        </authorList>
    </citation>
    <scope>NUCLEOTIDE SEQUENCE [LARGE SCALE GENOMIC DNA]</scope>
</reference>
<gene>
    <name evidence="3" type="ORF">MPL3356_380069</name>
</gene>
<proteinExistence type="inferred from homology"/>
<dbReference type="Proteomes" id="UP000045285">
    <property type="component" value="Unassembled WGS sequence"/>
</dbReference>
<dbReference type="STRING" id="69974.MPLDJ20_110135"/>
<dbReference type="CDD" id="cd05233">
    <property type="entry name" value="SDR_c"/>
    <property type="match status" value="1"/>
</dbReference>
<dbReference type="InterPro" id="IPR036291">
    <property type="entry name" value="NAD(P)-bd_dom_sf"/>
</dbReference>
<protein>
    <submittedName>
        <fullName evidence="3">Short-chain dehydrogenase/reductase SDR</fullName>
    </submittedName>
</protein>
<dbReference type="PRINTS" id="PR00080">
    <property type="entry name" value="SDRFAMILY"/>
</dbReference>
<dbReference type="AlphaFoldDB" id="A0A090DX58"/>
<organism evidence="3 4">
    <name type="scientific">Mesorhizobium plurifarium</name>
    <dbReference type="NCBI Taxonomy" id="69974"/>
    <lineage>
        <taxon>Bacteria</taxon>
        <taxon>Pseudomonadati</taxon>
        <taxon>Pseudomonadota</taxon>
        <taxon>Alphaproteobacteria</taxon>
        <taxon>Hyphomicrobiales</taxon>
        <taxon>Phyllobacteriaceae</taxon>
        <taxon>Mesorhizobium</taxon>
    </lineage>
</organism>
<evidence type="ECO:0000256" key="2">
    <source>
        <dbReference type="ARBA" id="ARBA00023002"/>
    </source>
</evidence>
<dbReference type="InterPro" id="IPR002347">
    <property type="entry name" value="SDR_fam"/>
</dbReference>
<accession>A0A090DX58</accession>
<dbReference type="EMBL" id="CCMZ01000032">
    <property type="protein sequence ID" value="CDX21647.1"/>
    <property type="molecule type" value="Genomic_DNA"/>
</dbReference>
<dbReference type="PROSITE" id="PS00061">
    <property type="entry name" value="ADH_SHORT"/>
    <property type="match status" value="1"/>
</dbReference>
<dbReference type="Gene3D" id="3.40.50.720">
    <property type="entry name" value="NAD(P)-binding Rossmann-like Domain"/>
    <property type="match status" value="1"/>
</dbReference>
<keyword evidence="2" id="KW-0560">Oxidoreductase</keyword>
<dbReference type="InterPro" id="IPR020904">
    <property type="entry name" value="Sc_DH/Rdtase_CS"/>
</dbReference>
<dbReference type="PANTHER" id="PTHR43639:SF1">
    <property type="entry name" value="SHORT-CHAIN DEHYDROGENASE_REDUCTASE FAMILY PROTEIN"/>
    <property type="match status" value="1"/>
</dbReference>
<dbReference type="SUPFAM" id="SSF51735">
    <property type="entry name" value="NAD(P)-binding Rossmann-fold domains"/>
    <property type="match status" value="1"/>
</dbReference>
<evidence type="ECO:0000256" key="1">
    <source>
        <dbReference type="ARBA" id="ARBA00006484"/>
    </source>
</evidence>
<dbReference type="GO" id="GO:0016491">
    <property type="term" value="F:oxidoreductase activity"/>
    <property type="evidence" value="ECO:0007669"/>
    <property type="project" value="UniProtKB-KW"/>
</dbReference>
<evidence type="ECO:0000313" key="3">
    <source>
        <dbReference type="EMBL" id="CDX21647.1"/>
    </source>
</evidence>